<dbReference type="AlphaFoldDB" id="A0A8H4TRI0"/>
<evidence type="ECO:0000313" key="2">
    <source>
        <dbReference type="EMBL" id="KAF4962755.1"/>
    </source>
</evidence>
<name>A0A8H4TRI0_9HYPO</name>
<organism evidence="2 3">
    <name type="scientific">Fusarium sarcochroum</name>
    <dbReference type="NCBI Taxonomy" id="1208366"/>
    <lineage>
        <taxon>Eukaryota</taxon>
        <taxon>Fungi</taxon>
        <taxon>Dikarya</taxon>
        <taxon>Ascomycota</taxon>
        <taxon>Pezizomycotina</taxon>
        <taxon>Sordariomycetes</taxon>
        <taxon>Hypocreomycetidae</taxon>
        <taxon>Hypocreales</taxon>
        <taxon>Nectriaceae</taxon>
        <taxon>Fusarium</taxon>
        <taxon>Fusarium lateritium species complex</taxon>
    </lineage>
</organism>
<gene>
    <name evidence="2" type="ORF">FSARC_9181</name>
</gene>
<sequence length="235" mass="25633">MIEEKSSRYRAYATSSSSTTSELIVSEIIPNDSNRNPKNPITNIMSASTSTHFTTFGAICVGLMSVLIAKILGLSESPHSDTMIINAHPEYPSNGTCFVHDTFWHSFDPFKYGGCRLQLQSGRSVDISQPKLGCSEVTSSSSYARTFICPGPPPDHTTPDLPPSLNLYMVTDNATYAEVFNTTITDASRIVAGNPRDAELINGLDDNTASDTKFNIIIDHVDHSVNQQVTSLEHL</sequence>
<reference evidence="2" key="1">
    <citation type="journal article" date="2020" name="BMC Genomics">
        <title>Correction to: Identification and distribution of gene clusters required for synthesis of sphingolipid metabolism inhibitors in diverse species of the filamentous fungus Fusarium.</title>
        <authorList>
            <person name="Kim H.S."/>
            <person name="Lohmar J.M."/>
            <person name="Busman M."/>
            <person name="Brown D.W."/>
            <person name="Naumann T.A."/>
            <person name="Divon H.H."/>
            <person name="Lysoe E."/>
            <person name="Uhlig S."/>
            <person name="Proctor R.H."/>
        </authorList>
    </citation>
    <scope>NUCLEOTIDE SEQUENCE</scope>
    <source>
        <strain evidence="2">NRRL 20472</strain>
    </source>
</reference>
<evidence type="ECO:0000256" key="1">
    <source>
        <dbReference type="SAM" id="Phobius"/>
    </source>
</evidence>
<dbReference type="EMBL" id="JABEXW010000527">
    <property type="protein sequence ID" value="KAF4962755.1"/>
    <property type="molecule type" value="Genomic_DNA"/>
</dbReference>
<keyword evidence="1" id="KW-0472">Membrane</keyword>
<reference evidence="2" key="2">
    <citation type="submission" date="2020-05" db="EMBL/GenBank/DDBJ databases">
        <authorList>
            <person name="Kim H.-S."/>
            <person name="Proctor R.H."/>
            <person name="Brown D.W."/>
        </authorList>
    </citation>
    <scope>NUCLEOTIDE SEQUENCE</scope>
    <source>
        <strain evidence="2">NRRL 20472</strain>
    </source>
</reference>
<feature type="transmembrane region" description="Helical" evidence="1">
    <location>
        <begin position="53"/>
        <end position="73"/>
    </location>
</feature>
<dbReference type="Proteomes" id="UP000622797">
    <property type="component" value="Unassembled WGS sequence"/>
</dbReference>
<keyword evidence="1" id="KW-0812">Transmembrane</keyword>
<dbReference type="OrthoDB" id="407477at2759"/>
<protein>
    <submittedName>
        <fullName evidence="2">Uncharacterized protein</fullName>
    </submittedName>
</protein>
<accession>A0A8H4TRI0</accession>
<keyword evidence="1" id="KW-1133">Transmembrane helix</keyword>
<evidence type="ECO:0000313" key="3">
    <source>
        <dbReference type="Proteomes" id="UP000622797"/>
    </source>
</evidence>
<proteinExistence type="predicted"/>
<comment type="caution">
    <text evidence="2">The sequence shown here is derived from an EMBL/GenBank/DDBJ whole genome shotgun (WGS) entry which is preliminary data.</text>
</comment>
<keyword evidence="3" id="KW-1185">Reference proteome</keyword>